<dbReference type="AlphaFoldDB" id="A0A815S6R7"/>
<comment type="caution">
    <text evidence="1">The sequence shown here is derived from an EMBL/GenBank/DDBJ whole genome shotgun (WGS) entry which is preliminary data.</text>
</comment>
<organism evidence="1 2">
    <name type="scientific">Rotaria sordida</name>
    <dbReference type="NCBI Taxonomy" id="392033"/>
    <lineage>
        <taxon>Eukaryota</taxon>
        <taxon>Metazoa</taxon>
        <taxon>Spiralia</taxon>
        <taxon>Gnathifera</taxon>
        <taxon>Rotifera</taxon>
        <taxon>Eurotatoria</taxon>
        <taxon>Bdelloidea</taxon>
        <taxon>Philodinida</taxon>
        <taxon>Philodinidae</taxon>
        <taxon>Rotaria</taxon>
    </lineage>
</organism>
<proteinExistence type="predicted"/>
<feature type="non-terminal residue" evidence="1">
    <location>
        <position position="1"/>
    </location>
</feature>
<evidence type="ECO:0000313" key="1">
    <source>
        <dbReference type="EMBL" id="CAF1486163.1"/>
    </source>
</evidence>
<sequence length="123" mass="15438">ILDIYKIYQLNNNNNNKKLYKFYYSLNNYKQLLEYENEDKCRRINFFHFYHILEIYVDTVKQCDGYLDNELLNIISIYNIDDIDFNYYYIQLNLDQQLINNNDFIWKLLSQHYLSLYRYYTIK</sequence>
<protein>
    <submittedName>
        <fullName evidence="1">Uncharacterized protein</fullName>
    </submittedName>
</protein>
<gene>
    <name evidence="1" type="ORF">ZHD862_LOCUS36789</name>
</gene>
<dbReference type="Proteomes" id="UP000663864">
    <property type="component" value="Unassembled WGS sequence"/>
</dbReference>
<evidence type="ECO:0000313" key="2">
    <source>
        <dbReference type="Proteomes" id="UP000663864"/>
    </source>
</evidence>
<dbReference type="EMBL" id="CAJNOT010006277">
    <property type="protein sequence ID" value="CAF1486163.1"/>
    <property type="molecule type" value="Genomic_DNA"/>
</dbReference>
<accession>A0A815S6R7</accession>
<reference evidence="1" key="1">
    <citation type="submission" date="2021-02" db="EMBL/GenBank/DDBJ databases">
        <authorList>
            <person name="Nowell W R."/>
        </authorList>
    </citation>
    <scope>NUCLEOTIDE SEQUENCE</scope>
</reference>
<name>A0A815S6R7_9BILA</name>